<comment type="caution">
    <text evidence="3">The sequence shown here is derived from an EMBL/GenBank/DDBJ whole genome shotgun (WGS) entry which is preliminary data.</text>
</comment>
<name>A0A560BUZ2_AZOBR</name>
<evidence type="ECO:0000256" key="1">
    <source>
        <dbReference type="PROSITE-ProRule" id="PRU00042"/>
    </source>
</evidence>
<evidence type="ECO:0000313" key="4">
    <source>
        <dbReference type="Proteomes" id="UP000318529"/>
    </source>
</evidence>
<reference evidence="3 4" key="1">
    <citation type="submission" date="2019-06" db="EMBL/GenBank/DDBJ databases">
        <title>Genomic Encyclopedia of Type Strains, Phase IV (KMG-V): Genome sequencing to study the core and pangenomes of soil and plant-associated prokaryotes.</title>
        <authorList>
            <person name="Whitman W."/>
        </authorList>
    </citation>
    <scope>NUCLEOTIDE SEQUENCE [LARGE SCALE GENOMIC DNA]</scope>
    <source>
        <strain evidence="3 4">BR 11650</strain>
    </source>
</reference>
<evidence type="ECO:0000259" key="2">
    <source>
        <dbReference type="PROSITE" id="PS50157"/>
    </source>
</evidence>
<organism evidence="3 4">
    <name type="scientific">Azospirillum brasilense</name>
    <dbReference type="NCBI Taxonomy" id="192"/>
    <lineage>
        <taxon>Bacteria</taxon>
        <taxon>Pseudomonadati</taxon>
        <taxon>Pseudomonadota</taxon>
        <taxon>Alphaproteobacteria</taxon>
        <taxon>Rhodospirillales</taxon>
        <taxon>Azospirillaceae</taxon>
        <taxon>Azospirillum</taxon>
    </lineage>
</organism>
<keyword evidence="1" id="KW-0862">Zinc</keyword>
<dbReference type="PROSITE" id="PS50157">
    <property type="entry name" value="ZINC_FINGER_C2H2_2"/>
    <property type="match status" value="1"/>
</dbReference>
<dbReference type="Pfam" id="PF12874">
    <property type="entry name" value="zf-met"/>
    <property type="match status" value="1"/>
</dbReference>
<accession>A0A560BUZ2</accession>
<protein>
    <recommendedName>
        <fullName evidence="2">C2H2-type domain-containing protein</fullName>
    </recommendedName>
</protein>
<feature type="domain" description="C2H2-type" evidence="2">
    <location>
        <begin position="16"/>
        <end position="45"/>
    </location>
</feature>
<evidence type="ECO:0000313" key="3">
    <source>
        <dbReference type="EMBL" id="TWA76423.1"/>
    </source>
</evidence>
<keyword evidence="1" id="KW-0479">Metal-binding</keyword>
<dbReference type="Proteomes" id="UP000318529">
    <property type="component" value="Unassembled WGS sequence"/>
</dbReference>
<sequence length="94" mass="10246">MEKPTHAVTPFTVTRYRCPTCRKTGSSRAQMQAHANTCIHNPDTQACATCGANVQHRLPTEGGFTIEHGCAKGAREFGKTLNLNCPSWQSKAEV</sequence>
<gene>
    <name evidence="3" type="ORF">FBZ83_11974</name>
</gene>
<dbReference type="AlphaFoldDB" id="A0A560BUZ2"/>
<dbReference type="GO" id="GO:0008270">
    <property type="term" value="F:zinc ion binding"/>
    <property type="evidence" value="ECO:0007669"/>
    <property type="project" value="UniProtKB-KW"/>
</dbReference>
<proteinExistence type="predicted"/>
<dbReference type="InterPro" id="IPR013087">
    <property type="entry name" value="Znf_C2H2_type"/>
</dbReference>
<dbReference type="RefSeq" id="WP_145690055.1">
    <property type="nucleotide sequence ID" value="NZ_VITH01000019.1"/>
</dbReference>
<keyword evidence="1" id="KW-0863">Zinc-finger</keyword>
<dbReference type="EMBL" id="VITH01000019">
    <property type="protein sequence ID" value="TWA76423.1"/>
    <property type="molecule type" value="Genomic_DNA"/>
</dbReference>